<dbReference type="RefSeq" id="WP_008843082.1">
    <property type="nucleotide sequence ID" value="NZ_BAEN01000015.1"/>
</dbReference>
<reference evidence="1 2" key="1">
    <citation type="journal article" date="2017" name="Antonie Van Leeuwenhoek">
        <title>Rhizobium rhizosphaerae sp. nov., a novel species isolated from rice rhizosphere.</title>
        <authorList>
            <person name="Zhao J.J."/>
            <person name="Zhang J."/>
            <person name="Zhang R.J."/>
            <person name="Zhang C.W."/>
            <person name="Yin H.Q."/>
            <person name="Zhang X.X."/>
        </authorList>
    </citation>
    <scope>NUCLEOTIDE SEQUENCE [LARGE SCALE GENOMIC DNA]</scope>
    <source>
        <strain evidence="1 2">E3</strain>
    </source>
</reference>
<gene>
    <name evidence="1" type="ORF">GLIP_0616</name>
</gene>
<dbReference type="AlphaFoldDB" id="K6Y4U1"/>
<proteinExistence type="predicted"/>
<evidence type="ECO:0000313" key="2">
    <source>
        <dbReference type="Proteomes" id="UP000006334"/>
    </source>
</evidence>
<dbReference type="InterPro" id="IPR049756">
    <property type="entry name" value="PlcA-like_dom"/>
</dbReference>
<dbReference type="EMBL" id="BAEN01000015">
    <property type="protein sequence ID" value="GAC13262.1"/>
    <property type="molecule type" value="Genomic_DNA"/>
</dbReference>
<dbReference type="Proteomes" id="UP000006334">
    <property type="component" value="Unassembled WGS sequence"/>
</dbReference>
<organism evidence="1 2">
    <name type="scientific">Aliiglaciecola lipolytica E3</name>
    <dbReference type="NCBI Taxonomy" id="1127673"/>
    <lineage>
        <taxon>Bacteria</taxon>
        <taxon>Pseudomonadati</taxon>
        <taxon>Pseudomonadota</taxon>
        <taxon>Gammaproteobacteria</taxon>
        <taxon>Alteromonadales</taxon>
        <taxon>Alteromonadaceae</taxon>
        <taxon>Aliiglaciecola</taxon>
    </lineage>
</organism>
<keyword evidence="2" id="KW-1185">Reference proteome</keyword>
<comment type="caution">
    <text evidence="1">The sequence shown here is derived from an EMBL/GenBank/DDBJ whole genome shotgun (WGS) entry which is preliminary data.</text>
</comment>
<evidence type="ECO:0000313" key="1">
    <source>
        <dbReference type="EMBL" id="GAC13262.1"/>
    </source>
</evidence>
<sequence>MLESFFAYFPKSAKLAVIFLSVIFSRYMFAFDGGEHALIGNLAFEKSTFTHPTFTPKNELKNLETDMPFNYGQVVAMSGDMYVSVEEIALSDPIILNGFFGRNRNSLKNCINIEIEAIYNDKVYSGCSDLVFAKKKLKYLTLAHDNYTHFAWHNIKKYVEFHTKALWFAKLAYLKCSDDQWLENAQQCEAKSAILWKEVESSGYREKLKSKYRKLPKLFPRRAFSQRYFIKLTKQQMIDLALFTNGYADHFLTDAFSAGHLRVPRSQIDRFVSYYDIDLVTDSDDREEGTSLSGALTQLLHNTDGYLGGTKVTNSVGNEFILRSDKQLFSLPDSTELSADFEQNNQLQYPVDAVVHSLQEVFNVVVNGGDAMPKYAYKALELVPFIENAEQNSLATQIQAAIEDRGATKKIIDQMSDEMSLLFKAKLLIEDKSYKHYLQDFVDSIPQLMAEFREQVTMESENELFKKRIPAPLLENLRQMH</sequence>
<protein>
    <submittedName>
        <fullName evidence="1">Uncharacterized protein</fullName>
    </submittedName>
</protein>
<dbReference type="CDD" id="cd22893">
    <property type="entry name" value="PlcA-like"/>
    <property type="match status" value="1"/>
</dbReference>
<dbReference type="OrthoDB" id="737780at2"/>
<name>K6Y4U1_9ALTE</name>
<accession>K6Y4U1</accession>